<dbReference type="GO" id="GO:0006952">
    <property type="term" value="P:defense response"/>
    <property type="evidence" value="ECO:0007669"/>
    <property type="project" value="InterPro"/>
</dbReference>
<dbReference type="InterPro" id="IPR044974">
    <property type="entry name" value="Disease_R_plants"/>
</dbReference>
<dbReference type="AlphaFoldDB" id="A0A4D6NKJ0"/>
<protein>
    <recommendedName>
        <fullName evidence="3">Internalin A</fullName>
    </recommendedName>
</protein>
<gene>
    <name evidence="1" type="ORF">DEO72_LG11g444</name>
</gene>
<organism evidence="1 2">
    <name type="scientific">Vigna unguiculata</name>
    <name type="common">Cowpea</name>
    <dbReference type="NCBI Taxonomy" id="3917"/>
    <lineage>
        <taxon>Eukaryota</taxon>
        <taxon>Viridiplantae</taxon>
        <taxon>Streptophyta</taxon>
        <taxon>Embryophyta</taxon>
        <taxon>Tracheophyta</taxon>
        <taxon>Spermatophyta</taxon>
        <taxon>Magnoliopsida</taxon>
        <taxon>eudicotyledons</taxon>
        <taxon>Gunneridae</taxon>
        <taxon>Pentapetalae</taxon>
        <taxon>rosids</taxon>
        <taxon>fabids</taxon>
        <taxon>Fabales</taxon>
        <taxon>Fabaceae</taxon>
        <taxon>Papilionoideae</taxon>
        <taxon>50 kb inversion clade</taxon>
        <taxon>NPAAA clade</taxon>
        <taxon>indigoferoid/millettioid clade</taxon>
        <taxon>Phaseoleae</taxon>
        <taxon>Vigna</taxon>
    </lineage>
</organism>
<dbReference type="InterPro" id="IPR032675">
    <property type="entry name" value="LRR_dom_sf"/>
</dbReference>
<proteinExistence type="predicted"/>
<evidence type="ECO:0000313" key="2">
    <source>
        <dbReference type="Proteomes" id="UP000501690"/>
    </source>
</evidence>
<dbReference type="EMBL" id="CP039355">
    <property type="protein sequence ID" value="QCE13451.1"/>
    <property type="molecule type" value="Genomic_DNA"/>
</dbReference>
<dbReference type="Proteomes" id="UP000501690">
    <property type="component" value="Linkage Group LG11"/>
</dbReference>
<keyword evidence="2" id="KW-1185">Reference proteome</keyword>
<dbReference type="SUPFAM" id="SSF52058">
    <property type="entry name" value="L domain-like"/>
    <property type="match status" value="1"/>
</dbReference>
<evidence type="ECO:0000313" key="1">
    <source>
        <dbReference type="EMBL" id="QCE13451.1"/>
    </source>
</evidence>
<evidence type="ECO:0008006" key="3">
    <source>
        <dbReference type="Google" id="ProtNLM"/>
    </source>
</evidence>
<accession>A0A4D6NKJ0</accession>
<dbReference type="PANTHER" id="PTHR11017">
    <property type="entry name" value="LEUCINE-RICH REPEAT-CONTAINING PROTEIN"/>
    <property type="match status" value="1"/>
</dbReference>
<dbReference type="Gene3D" id="3.80.10.10">
    <property type="entry name" value="Ribonuclease Inhibitor"/>
    <property type="match status" value="2"/>
</dbReference>
<reference evidence="1 2" key="1">
    <citation type="submission" date="2019-04" db="EMBL/GenBank/DDBJ databases">
        <title>An improved genome assembly and genetic linkage map for asparagus bean, Vigna unguiculata ssp. sesquipedialis.</title>
        <authorList>
            <person name="Xia Q."/>
            <person name="Zhang R."/>
            <person name="Dong Y."/>
        </authorList>
    </citation>
    <scope>NUCLEOTIDE SEQUENCE [LARGE SCALE GENOMIC DNA]</scope>
    <source>
        <tissue evidence="1">Leaf</tissue>
    </source>
</reference>
<name>A0A4D6NKJ0_VIGUN</name>
<dbReference type="PANTHER" id="PTHR11017:SF263">
    <property type="entry name" value="ADP-RIBOSYL CYCLASE_CYCLIC ADP-RIBOSE HYDROLASE"/>
    <property type="match status" value="1"/>
</dbReference>
<sequence length="390" mass="43800">MWKDALKKSADLSGIESSKFRNDAEVVKEIVDLVLKRLDKHQVSEAIRSMHVQLTSDNPTTSTKKQMLNPQIFAMRKLKFLEISGVDGNAYHQVILGEGAHFLATELRLVCWEEFPMKSLPESFNAEKLVILEFRKSRLRKLWDGVKNLANLKRLILHWAMKLKELPDLSGAIRLEELYLSGCSSLRSLHSSIFSLPKLEILDLNSCISLTILPSNSERRLHSSVWRNSELKFVNMSGCEKLETIAELPPFLTTLDVSFSKSLKTLPNLPLSLQTLNTSFCVSLESLPELPPLLSTLNVSACYSLQIPPNLPLSLQIVNLCDCTLLQTLVERIRSLKTKDTKNSRLIHQTLSKLPLPSQVLCTCNSIKTGAELLSSFTSQIEDCLASLES</sequence>